<name>A0A1G2IH18_9BACT</name>
<evidence type="ECO:0000313" key="1">
    <source>
        <dbReference type="EMBL" id="OGZ73993.1"/>
    </source>
</evidence>
<evidence type="ECO:0000313" key="2">
    <source>
        <dbReference type="Proteomes" id="UP000176774"/>
    </source>
</evidence>
<comment type="caution">
    <text evidence="1">The sequence shown here is derived from an EMBL/GenBank/DDBJ whole genome shotgun (WGS) entry which is preliminary data.</text>
</comment>
<sequence length="129" mass="15376">MEIQSNGSLCFRVGKDVFIFEKTNYDKHCQKHEILKDKLFLQEIENTFISPDTITTQPNLNKNITIYYGVLKQIHHNKKNIEIRVLRIPVIKSKKVYFIKTAFDLWGFQWQIIHSSEKIIWQKPKSLIL</sequence>
<dbReference type="STRING" id="1802214.A2908_04700"/>
<gene>
    <name evidence="1" type="ORF">A2908_04700</name>
</gene>
<dbReference type="AlphaFoldDB" id="A0A1G2IH18"/>
<proteinExistence type="predicted"/>
<dbReference type="EMBL" id="MHPA01000004">
    <property type="protein sequence ID" value="OGZ73993.1"/>
    <property type="molecule type" value="Genomic_DNA"/>
</dbReference>
<dbReference type="Proteomes" id="UP000176774">
    <property type="component" value="Unassembled WGS sequence"/>
</dbReference>
<accession>A0A1G2IH18</accession>
<organism evidence="1 2">
    <name type="scientific">Candidatus Staskawiczbacteria bacterium RIFCSPLOWO2_01_FULL_38_12b</name>
    <dbReference type="NCBI Taxonomy" id="1802214"/>
    <lineage>
        <taxon>Bacteria</taxon>
        <taxon>Candidatus Staskawicziibacteriota</taxon>
    </lineage>
</organism>
<protein>
    <submittedName>
        <fullName evidence="1">Uncharacterized protein</fullName>
    </submittedName>
</protein>
<reference evidence="1 2" key="1">
    <citation type="journal article" date="2016" name="Nat. Commun.">
        <title>Thousands of microbial genomes shed light on interconnected biogeochemical processes in an aquifer system.</title>
        <authorList>
            <person name="Anantharaman K."/>
            <person name="Brown C.T."/>
            <person name="Hug L.A."/>
            <person name="Sharon I."/>
            <person name="Castelle C.J."/>
            <person name="Probst A.J."/>
            <person name="Thomas B.C."/>
            <person name="Singh A."/>
            <person name="Wilkins M.J."/>
            <person name="Karaoz U."/>
            <person name="Brodie E.L."/>
            <person name="Williams K.H."/>
            <person name="Hubbard S.S."/>
            <person name="Banfield J.F."/>
        </authorList>
    </citation>
    <scope>NUCLEOTIDE SEQUENCE [LARGE SCALE GENOMIC DNA]</scope>
</reference>